<dbReference type="AlphaFoldDB" id="A0A839ADX1"/>
<keyword evidence="3" id="KW-1185">Reference proteome</keyword>
<name>A0A839ADX1_9HYPH</name>
<dbReference type="InterPro" id="IPR018640">
    <property type="entry name" value="DUF2063"/>
</dbReference>
<dbReference type="EMBL" id="JACFXV010000048">
    <property type="protein sequence ID" value="MBA5777335.1"/>
    <property type="molecule type" value="Genomic_DNA"/>
</dbReference>
<evidence type="ECO:0000259" key="1">
    <source>
        <dbReference type="Pfam" id="PF09836"/>
    </source>
</evidence>
<sequence>MQRPPELQEEFAEALLQPGNPVPAGVVGPNGKAAEKRFAVYRNNVAVSLTAALKSIFPAISALVGEEYFAALAREFIRRHPPSSSILADYGRDFGDFLDAFPPLANYPYLGDAARLERAWLDAYHAADATPLDAGELGSVPQERLGSTRIDLHPSARIVRSRWPVATIVEANRSGGAMPNLSAAGGEDVLVSRPALDVIVTRLAPGEAAFLAALGAGEALESAIASAFDGAASFDLASCLQRCLSTGAFLRLLPPA</sequence>
<accession>A0A839ADX1</accession>
<keyword evidence="2" id="KW-0238">DNA-binding</keyword>
<reference evidence="2 3" key="1">
    <citation type="submission" date="2020-07" db="EMBL/GenBank/DDBJ databases">
        <title>Stappia sp., F7233, whole genome shotgun sequencing project.</title>
        <authorList>
            <person name="Jiang S."/>
            <person name="Liu Z.W."/>
            <person name="Du Z.J."/>
        </authorList>
    </citation>
    <scope>NUCLEOTIDE SEQUENCE [LARGE SCALE GENOMIC DNA]</scope>
    <source>
        <strain evidence="2 3">F7233</strain>
    </source>
</reference>
<dbReference type="Gene3D" id="1.10.150.690">
    <property type="entry name" value="DUF2063"/>
    <property type="match status" value="1"/>
</dbReference>
<comment type="caution">
    <text evidence="2">The sequence shown here is derived from an EMBL/GenBank/DDBJ whole genome shotgun (WGS) entry which is preliminary data.</text>
</comment>
<dbReference type="InterPro" id="IPR044922">
    <property type="entry name" value="DUF2063_N_sf"/>
</dbReference>
<dbReference type="Proteomes" id="UP000541109">
    <property type="component" value="Unassembled WGS sequence"/>
</dbReference>
<dbReference type="RefSeq" id="WP_182164619.1">
    <property type="nucleotide sequence ID" value="NZ_JACFXV010000048.1"/>
</dbReference>
<feature type="domain" description="Putative DNA-binding" evidence="1">
    <location>
        <begin position="6"/>
        <end position="98"/>
    </location>
</feature>
<protein>
    <submittedName>
        <fullName evidence="2">Putative DNA-binding domain-containing protein</fullName>
    </submittedName>
</protein>
<dbReference type="GO" id="GO:0003677">
    <property type="term" value="F:DNA binding"/>
    <property type="evidence" value="ECO:0007669"/>
    <property type="project" value="UniProtKB-KW"/>
</dbReference>
<proteinExistence type="predicted"/>
<evidence type="ECO:0000313" key="2">
    <source>
        <dbReference type="EMBL" id="MBA5777335.1"/>
    </source>
</evidence>
<gene>
    <name evidence="2" type="ORF">H2509_09370</name>
</gene>
<evidence type="ECO:0000313" key="3">
    <source>
        <dbReference type="Proteomes" id="UP000541109"/>
    </source>
</evidence>
<organism evidence="2 3">
    <name type="scientific">Stappia albiluteola</name>
    <dbReference type="NCBI Taxonomy" id="2758565"/>
    <lineage>
        <taxon>Bacteria</taxon>
        <taxon>Pseudomonadati</taxon>
        <taxon>Pseudomonadota</taxon>
        <taxon>Alphaproteobacteria</taxon>
        <taxon>Hyphomicrobiales</taxon>
        <taxon>Stappiaceae</taxon>
        <taxon>Stappia</taxon>
    </lineage>
</organism>
<dbReference type="Pfam" id="PF09836">
    <property type="entry name" value="DUF2063"/>
    <property type="match status" value="1"/>
</dbReference>